<reference evidence="2 3" key="1">
    <citation type="submission" date="2018-06" db="EMBL/GenBank/DDBJ databases">
        <title>A transcriptomic atlas of mushroom development highlights an independent origin of complex multicellularity.</title>
        <authorList>
            <consortium name="DOE Joint Genome Institute"/>
            <person name="Krizsan K."/>
            <person name="Almasi E."/>
            <person name="Merenyi Z."/>
            <person name="Sahu N."/>
            <person name="Viragh M."/>
            <person name="Koszo T."/>
            <person name="Mondo S."/>
            <person name="Kiss B."/>
            <person name="Balint B."/>
            <person name="Kues U."/>
            <person name="Barry K."/>
            <person name="Hegedus J.C."/>
            <person name="Henrissat B."/>
            <person name="Johnson J."/>
            <person name="Lipzen A."/>
            <person name="Ohm R."/>
            <person name="Nagy I."/>
            <person name="Pangilinan J."/>
            <person name="Yan J."/>
            <person name="Xiong Y."/>
            <person name="Grigoriev I.V."/>
            <person name="Hibbett D.S."/>
            <person name="Nagy L.G."/>
        </authorList>
    </citation>
    <scope>NUCLEOTIDE SEQUENCE [LARGE SCALE GENOMIC DNA]</scope>
    <source>
        <strain evidence="2 3">SZMC22713</strain>
    </source>
</reference>
<feature type="region of interest" description="Disordered" evidence="1">
    <location>
        <begin position="88"/>
        <end position="111"/>
    </location>
</feature>
<accession>A0A4Y7PIJ2</accession>
<dbReference type="EMBL" id="ML170293">
    <property type="protein sequence ID" value="TDL15055.1"/>
    <property type="molecule type" value="Genomic_DNA"/>
</dbReference>
<evidence type="ECO:0000313" key="2">
    <source>
        <dbReference type="EMBL" id="TDL15055.1"/>
    </source>
</evidence>
<dbReference type="Proteomes" id="UP000294933">
    <property type="component" value="Unassembled WGS sequence"/>
</dbReference>
<dbReference type="VEuPathDB" id="FungiDB:BD410DRAFT_140014"/>
<sequence length="150" mass="16504">MFATSSWPTRRALLTGQSSGRNKRIESLSFHQTYRYGSSSLGTNYKDDIGNAVVETSPEPSPSSSTNEYESRILSYFRGVHANLVSSLSGPSAAAHHPSESGRAVRTSRSLIEAEEDIPRTKLSRNVKLGNADDLQAMCPRVTTRRSSRR</sequence>
<dbReference type="AlphaFoldDB" id="A0A4Y7PIJ2"/>
<gene>
    <name evidence="2" type="ORF">BD410DRAFT_140014</name>
</gene>
<protein>
    <submittedName>
        <fullName evidence="2">Uncharacterized protein</fullName>
    </submittedName>
</protein>
<organism evidence="2 3">
    <name type="scientific">Rickenella mellea</name>
    <dbReference type="NCBI Taxonomy" id="50990"/>
    <lineage>
        <taxon>Eukaryota</taxon>
        <taxon>Fungi</taxon>
        <taxon>Dikarya</taxon>
        <taxon>Basidiomycota</taxon>
        <taxon>Agaricomycotina</taxon>
        <taxon>Agaricomycetes</taxon>
        <taxon>Hymenochaetales</taxon>
        <taxon>Rickenellaceae</taxon>
        <taxon>Rickenella</taxon>
    </lineage>
</organism>
<name>A0A4Y7PIJ2_9AGAM</name>
<keyword evidence="3" id="KW-1185">Reference proteome</keyword>
<evidence type="ECO:0000313" key="3">
    <source>
        <dbReference type="Proteomes" id="UP000294933"/>
    </source>
</evidence>
<evidence type="ECO:0000256" key="1">
    <source>
        <dbReference type="SAM" id="MobiDB-lite"/>
    </source>
</evidence>
<proteinExistence type="predicted"/>